<gene>
    <name evidence="7" type="primary">YVH1_2</name>
    <name evidence="7" type="ORF">HETSPECPRED_008320</name>
</gene>
<dbReference type="EMBL" id="CAJPDS010000062">
    <property type="protein sequence ID" value="CAF9932275.1"/>
    <property type="molecule type" value="Genomic_DNA"/>
</dbReference>
<dbReference type="GO" id="GO:0005634">
    <property type="term" value="C:nucleus"/>
    <property type="evidence" value="ECO:0007669"/>
    <property type="project" value="TreeGrafter"/>
</dbReference>
<dbReference type="InterPro" id="IPR000387">
    <property type="entry name" value="Tyr_Pase_dom"/>
</dbReference>
<dbReference type="PANTHER" id="PTHR45848">
    <property type="entry name" value="DUAL SPECIFICITY PROTEIN PHOSPHATASE 12 FAMILY MEMBER"/>
    <property type="match status" value="1"/>
</dbReference>
<feature type="domain" description="Tyrosine specific protein phosphatases" evidence="6">
    <location>
        <begin position="31"/>
        <end position="92"/>
    </location>
</feature>
<evidence type="ECO:0000256" key="2">
    <source>
        <dbReference type="ARBA" id="ARBA00013064"/>
    </source>
</evidence>
<evidence type="ECO:0000259" key="5">
    <source>
        <dbReference type="PROSITE" id="PS50054"/>
    </source>
</evidence>
<comment type="similarity">
    <text evidence="1">Belongs to the protein-tyrosine phosphatase family. Non-receptor class dual specificity subfamily.</text>
</comment>
<dbReference type="GO" id="GO:0004725">
    <property type="term" value="F:protein tyrosine phosphatase activity"/>
    <property type="evidence" value="ECO:0007669"/>
    <property type="project" value="UniProtKB-EC"/>
</dbReference>
<dbReference type="Pfam" id="PF00782">
    <property type="entry name" value="DSPc"/>
    <property type="match status" value="1"/>
</dbReference>
<dbReference type="PROSITE" id="PS50054">
    <property type="entry name" value="TYR_PHOSPHATASE_DUAL"/>
    <property type="match status" value="1"/>
</dbReference>
<dbReference type="SMART" id="SM00195">
    <property type="entry name" value="DSPc"/>
    <property type="match status" value="1"/>
</dbReference>
<dbReference type="CDD" id="cd14498">
    <property type="entry name" value="DSP"/>
    <property type="match status" value="1"/>
</dbReference>
<dbReference type="InterPro" id="IPR000340">
    <property type="entry name" value="Dual-sp_phosphatase_cat-dom"/>
</dbReference>
<evidence type="ECO:0000256" key="1">
    <source>
        <dbReference type="ARBA" id="ARBA00008601"/>
    </source>
</evidence>
<dbReference type="InterPro" id="IPR029021">
    <property type="entry name" value="Prot-tyrosine_phosphatase-like"/>
</dbReference>
<dbReference type="OrthoDB" id="10252009at2759"/>
<evidence type="ECO:0000256" key="4">
    <source>
        <dbReference type="ARBA" id="ARBA00022912"/>
    </source>
</evidence>
<evidence type="ECO:0000256" key="3">
    <source>
        <dbReference type="ARBA" id="ARBA00022801"/>
    </source>
</evidence>
<evidence type="ECO:0000259" key="6">
    <source>
        <dbReference type="PROSITE" id="PS50056"/>
    </source>
</evidence>
<dbReference type="PROSITE" id="PS00383">
    <property type="entry name" value="TYR_PHOSPHATASE_1"/>
    <property type="match status" value="1"/>
</dbReference>
<dbReference type="PANTHER" id="PTHR45848:SF4">
    <property type="entry name" value="DUAL SPECIFICITY PROTEIN PHOSPHATASE 12"/>
    <property type="match status" value="1"/>
</dbReference>
<name>A0A8H3IT01_9LECA</name>
<keyword evidence="8" id="KW-1185">Reference proteome</keyword>
<evidence type="ECO:0000313" key="7">
    <source>
        <dbReference type="EMBL" id="CAF9932275.1"/>
    </source>
</evidence>
<keyword evidence="4" id="KW-0904">Protein phosphatase</keyword>
<dbReference type="Gene3D" id="3.90.190.10">
    <property type="entry name" value="Protein tyrosine phosphatase superfamily"/>
    <property type="match status" value="1"/>
</dbReference>
<sequence length="159" mass="18471">MDYDLPDESLARLRSHGINQLHVSKRDERDENLLESFDELCAVIEAELQGGKKVLVHCAMGISRSATVVCAYLMQRFALPRSDAKQLVKSKRNVANPNSAFYTQLRIWGQCHYDLRAAISINGVKPFKQPYQDWLQEFELMKRERRERRERERAASEMG</sequence>
<dbReference type="Proteomes" id="UP000664521">
    <property type="component" value="Unassembled WGS sequence"/>
</dbReference>
<keyword evidence="3" id="KW-0378">Hydrolase</keyword>
<dbReference type="AlphaFoldDB" id="A0A8H3IT01"/>
<dbReference type="PROSITE" id="PS50056">
    <property type="entry name" value="TYR_PHOSPHATASE_2"/>
    <property type="match status" value="1"/>
</dbReference>
<dbReference type="GO" id="GO:0008138">
    <property type="term" value="F:protein tyrosine/serine/threonine phosphatase activity"/>
    <property type="evidence" value="ECO:0007669"/>
    <property type="project" value="TreeGrafter"/>
</dbReference>
<dbReference type="InterPro" id="IPR016130">
    <property type="entry name" value="Tyr_Pase_AS"/>
</dbReference>
<proteinExistence type="inferred from homology"/>
<accession>A0A8H3IT01</accession>
<reference evidence="7" key="1">
    <citation type="submission" date="2021-03" db="EMBL/GenBank/DDBJ databases">
        <authorList>
            <person name="Tagirdzhanova G."/>
        </authorList>
    </citation>
    <scope>NUCLEOTIDE SEQUENCE</scope>
</reference>
<organism evidence="7 8">
    <name type="scientific">Heterodermia speciosa</name>
    <dbReference type="NCBI Taxonomy" id="116794"/>
    <lineage>
        <taxon>Eukaryota</taxon>
        <taxon>Fungi</taxon>
        <taxon>Dikarya</taxon>
        <taxon>Ascomycota</taxon>
        <taxon>Pezizomycotina</taxon>
        <taxon>Lecanoromycetes</taxon>
        <taxon>OSLEUM clade</taxon>
        <taxon>Lecanoromycetidae</taxon>
        <taxon>Caliciales</taxon>
        <taxon>Physciaceae</taxon>
        <taxon>Heterodermia</taxon>
    </lineage>
</organism>
<dbReference type="EC" id="3.1.3.48" evidence="2"/>
<comment type="caution">
    <text evidence="7">The sequence shown here is derived from an EMBL/GenBank/DDBJ whole genome shotgun (WGS) entry which is preliminary data.</text>
</comment>
<dbReference type="InterPro" id="IPR020422">
    <property type="entry name" value="TYR_PHOSPHATASE_DUAL_dom"/>
</dbReference>
<protein>
    <recommendedName>
        <fullName evidence="2">protein-tyrosine-phosphatase</fullName>
        <ecNumber evidence="2">3.1.3.48</ecNumber>
    </recommendedName>
</protein>
<evidence type="ECO:0000313" key="8">
    <source>
        <dbReference type="Proteomes" id="UP000664521"/>
    </source>
</evidence>
<dbReference type="SUPFAM" id="SSF52799">
    <property type="entry name" value="(Phosphotyrosine protein) phosphatases II"/>
    <property type="match status" value="1"/>
</dbReference>
<feature type="domain" description="Tyrosine-protein phosphatase" evidence="5">
    <location>
        <begin position="1"/>
        <end position="114"/>
    </location>
</feature>